<dbReference type="EMBL" id="MFHJ01000035">
    <property type="protein sequence ID" value="OGF73542.1"/>
    <property type="molecule type" value="Genomic_DNA"/>
</dbReference>
<evidence type="ECO:0000313" key="1">
    <source>
        <dbReference type="EMBL" id="OGF73542.1"/>
    </source>
</evidence>
<accession>A0A1F5WCU3</accession>
<protein>
    <submittedName>
        <fullName evidence="1">Uncharacterized protein</fullName>
    </submittedName>
</protein>
<dbReference type="AlphaFoldDB" id="A0A1F5WCU3"/>
<evidence type="ECO:0000313" key="2">
    <source>
        <dbReference type="Proteomes" id="UP000178276"/>
    </source>
</evidence>
<dbReference type="Proteomes" id="UP000178276">
    <property type="component" value="Unassembled WGS sequence"/>
</dbReference>
<name>A0A1F5WCU3_9BACT</name>
<sequence>MAIASKDKSNEVLRDILKEIRILRKELFESASPEDLDDFSNPERIKKSYLKALKKYPVSFDGNN</sequence>
<gene>
    <name evidence="1" type="ORF">A2W57_02410</name>
</gene>
<organism evidence="1 2">
    <name type="scientific">Candidatus Giovannonibacteria bacterium RIFCSPHIGHO2_02_43_16</name>
    <dbReference type="NCBI Taxonomy" id="1798331"/>
    <lineage>
        <taxon>Bacteria</taxon>
        <taxon>Candidatus Giovannoniibacteriota</taxon>
    </lineage>
</organism>
<proteinExistence type="predicted"/>
<reference evidence="1 2" key="1">
    <citation type="journal article" date="2016" name="Nat. Commun.">
        <title>Thousands of microbial genomes shed light on interconnected biogeochemical processes in an aquifer system.</title>
        <authorList>
            <person name="Anantharaman K."/>
            <person name="Brown C.T."/>
            <person name="Hug L.A."/>
            <person name="Sharon I."/>
            <person name="Castelle C.J."/>
            <person name="Probst A.J."/>
            <person name="Thomas B.C."/>
            <person name="Singh A."/>
            <person name="Wilkins M.J."/>
            <person name="Karaoz U."/>
            <person name="Brodie E.L."/>
            <person name="Williams K.H."/>
            <person name="Hubbard S.S."/>
            <person name="Banfield J.F."/>
        </authorList>
    </citation>
    <scope>NUCLEOTIDE SEQUENCE [LARGE SCALE GENOMIC DNA]</scope>
</reference>
<comment type="caution">
    <text evidence="1">The sequence shown here is derived from an EMBL/GenBank/DDBJ whole genome shotgun (WGS) entry which is preliminary data.</text>
</comment>
<dbReference type="STRING" id="1798331.A2W57_02410"/>